<protein>
    <submittedName>
        <fullName evidence="1">Uncharacterized protein</fullName>
    </submittedName>
</protein>
<accession>A0A2H0PWZ7</accession>
<evidence type="ECO:0000313" key="1">
    <source>
        <dbReference type="EMBL" id="PIR25795.1"/>
    </source>
</evidence>
<name>A0A2H0PWZ7_9BACT</name>
<reference evidence="1 2" key="1">
    <citation type="submission" date="2017-09" db="EMBL/GenBank/DDBJ databases">
        <title>Depth-based differentiation of microbial function through sediment-hosted aquifers and enrichment of novel symbionts in the deep terrestrial subsurface.</title>
        <authorList>
            <person name="Probst A.J."/>
            <person name="Ladd B."/>
            <person name="Jarett J.K."/>
            <person name="Geller-Mcgrath D.E."/>
            <person name="Sieber C.M."/>
            <person name="Emerson J.B."/>
            <person name="Anantharaman K."/>
            <person name="Thomas B.C."/>
            <person name="Malmstrom R."/>
            <person name="Stieglmeier M."/>
            <person name="Klingl A."/>
            <person name="Woyke T."/>
            <person name="Ryan C.M."/>
            <person name="Banfield J.F."/>
        </authorList>
    </citation>
    <scope>NUCLEOTIDE SEQUENCE [LARGE SCALE GENOMIC DNA]</scope>
    <source>
        <strain evidence="1">CG11_big_fil_rev_8_21_14_0_20_43_10</strain>
    </source>
</reference>
<evidence type="ECO:0000313" key="2">
    <source>
        <dbReference type="Proteomes" id="UP000236846"/>
    </source>
</evidence>
<dbReference type="EMBL" id="PCXE01000052">
    <property type="protein sequence ID" value="PIR25795.1"/>
    <property type="molecule type" value="Genomic_DNA"/>
</dbReference>
<dbReference type="Proteomes" id="UP000236846">
    <property type="component" value="Unassembled WGS sequence"/>
</dbReference>
<sequence length="75" mass="8928">MEKKKHIIDPDKLAKILRVKWAHPRYTGGYQQSEPEIDLEAYIFYWPNGVNIYFSNNSPNQLIIRPAFEYLENNT</sequence>
<gene>
    <name evidence="1" type="ORF">COV41_02705</name>
</gene>
<proteinExistence type="predicted"/>
<feature type="non-terminal residue" evidence="1">
    <location>
        <position position="75"/>
    </location>
</feature>
<organism evidence="1 2">
    <name type="scientific">Candidatus Brennerbacteria bacterium CG11_big_fil_rev_8_21_14_0_20_43_10</name>
    <dbReference type="NCBI Taxonomy" id="1974523"/>
    <lineage>
        <taxon>Bacteria</taxon>
        <taxon>Candidatus Brenneribacteriota</taxon>
    </lineage>
</organism>
<dbReference type="AlphaFoldDB" id="A0A2H0PWZ7"/>
<comment type="caution">
    <text evidence="1">The sequence shown here is derived from an EMBL/GenBank/DDBJ whole genome shotgun (WGS) entry which is preliminary data.</text>
</comment>